<organism evidence="2 3">
    <name type="scientific">Nephila pilipes</name>
    <name type="common">Giant wood spider</name>
    <name type="synonym">Nephila maculata</name>
    <dbReference type="NCBI Taxonomy" id="299642"/>
    <lineage>
        <taxon>Eukaryota</taxon>
        <taxon>Metazoa</taxon>
        <taxon>Ecdysozoa</taxon>
        <taxon>Arthropoda</taxon>
        <taxon>Chelicerata</taxon>
        <taxon>Arachnida</taxon>
        <taxon>Araneae</taxon>
        <taxon>Araneomorphae</taxon>
        <taxon>Entelegynae</taxon>
        <taxon>Araneoidea</taxon>
        <taxon>Nephilidae</taxon>
        <taxon>Nephila</taxon>
    </lineage>
</organism>
<evidence type="ECO:0000259" key="1">
    <source>
        <dbReference type="Pfam" id="PF13843"/>
    </source>
</evidence>
<feature type="domain" description="PiggyBac transposable element-derived protein" evidence="1">
    <location>
        <begin position="2"/>
        <end position="105"/>
    </location>
</feature>
<gene>
    <name evidence="2" type="primary">PGBD3</name>
    <name evidence="2" type="ORF">NPIL_197981</name>
</gene>
<sequence length="124" mass="14733">MFIKDKPIRFRFKIWMLYSSSRYPYAMEIYSERKNESSGMPLGEDVVTQLLSKIADPSSHEIKFDNFFTSHNLLKKLSDFRIRTTGTVRSNRIWQCPLPKRPQKQLILVVMELYSFTDEMTTQL</sequence>
<evidence type="ECO:0000313" key="2">
    <source>
        <dbReference type="EMBL" id="GFS95736.1"/>
    </source>
</evidence>
<proteinExistence type="predicted"/>
<dbReference type="PANTHER" id="PTHR47055:SF3">
    <property type="entry name" value="PHORBOL-ESTER_DAG-TYPE DOMAIN-CONTAINING PROTEIN"/>
    <property type="match status" value="1"/>
</dbReference>
<dbReference type="OrthoDB" id="6613190at2759"/>
<reference evidence="2" key="1">
    <citation type="submission" date="2020-08" db="EMBL/GenBank/DDBJ databases">
        <title>Multicomponent nature underlies the extraordinary mechanical properties of spider dragline silk.</title>
        <authorList>
            <person name="Kono N."/>
            <person name="Nakamura H."/>
            <person name="Mori M."/>
            <person name="Yoshida Y."/>
            <person name="Ohtoshi R."/>
            <person name="Malay A.D."/>
            <person name="Moran D.A.P."/>
            <person name="Tomita M."/>
            <person name="Numata K."/>
            <person name="Arakawa K."/>
        </authorList>
    </citation>
    <scope>NUCLEOTIDE SEQUENCE</scope>
</reference>
<name>A0A8X6N659_NEPPI</name>
<dbReference type="PANTHER" id="PTHR47055">
    <property type="entry name" value="DDE_TNP_1_7 DOMAIN-CONTAINING PROTEIN"/>
    <property type="match status" value="1"/>
</dbReference>
<dbReference type="AlphaFoldDB" id="A0A8X6N659"/>
<dbReference type="GO" id="GO:0043565">
    <property type="term" value="F:sequence-specific DNA binding"/>
    <property type="evidence" value="ECO:0007669"/>
    <property type="project" value="TreeGrafter"/>
</dbReference>
<evidence type="ECO:0000313" key="3">
    <source>
        <dbReference type="Proteomes" id="UP000887013"/>
    </source>
</evidence>
<accession>A0A8X6N659</accession>
<comment type="caution">
    <text evidence="2">The sequence shown here is derived from an EMBL/GenBank/DDBJ whole genome shotgun (WGS) entry which is preliminary data.</text>
</comment>
<dbReference type="Proteomes" id="UP000887013">
    <property type="component" value="Unassembled WGS sequence"/>
</dbReference>
<protein>
    <submittedName>
        <fullName evidence="2">PiggyBac transposable element-derived protein 3</fullName>
    </submittedName>
</protein>
<dbReference type="InterPro" id="IPR029526">
    <property type="entry name" value="PGBD"/>
</dbReference>
<dbReference type="EMBL" id="BMAW01054313">
    <property type="protein sequence ID" value="GFS95736.1"/>
    <property type="molecule type" value="Genomic_DNA"/>
</dbReference>
<keyword evidence="3" id="KW-1185">Reference proteome</keyword>
<dbReference type="InterPro" id="IPR052638">
    <property type="entry name" value="PiggyBac_TE-derived"/>
</dbReference>
<dbReference type="Pfam" id="PF13843">
    <property type="entry name" value="DDE_Tnp_1_7"/>
    <property type="match status" value="1"/>
</dbReference>